<keyword evidence="2 3" id="KW-0812">Transmembrane</keyword>
<dbReference type="AlphaFoldDB" id="A0A2C6L649"/>
<dbReference type="OrthoDB" id="330423at2759"/>
<sequence>MRKCPSFLLHPSLSFVFSVFFFSFLHSFFLSFPMSPRMLETSIYPHFSSLPRFLPALRQRTFSTSSLLPFPFSSIQRPPLFSNFFLSSLSSPSPLLSAFLRCYKKLPHAYRENQELQLTKAPSLWRNSSSKSYPCKTVLREESTCVLPPTQGLILLNYLLYHSPTCPTLSYFSSSLSHANSSSIFKSLFLHSILTYPWNAVGHHRREEEEINRENNRTNKKESCCRGGEDKTSRGGENKDEGDEKVSSSSVMWLRPRKKGMRIDRAKTKKQYKHRRHVGGWNYRWLGS</sequence>
<keyword evidence="2" id="KW-1133">Transmembrane helix</keyword>
<evidence type="ECO:0000256" key="2">
    <source>
        <dbReference type="SAM" id="Phobius"/>
    </source>
</evidence>
<feature type="compositionally biased region" description="Basic and acidic residues" evidence="1">
    <location>
        <begin position="205"/>
        <end position="246"/>
    </location>
</feature>
<keyword evidence="2" id="KW-0472">Membrane</keyword>
<keyword evidence="4" id="KW-1185">Reference proteome</keyword>
<dbReference type="Proteomes" id="UP000221165">
    <property type="component" value="Unassembled WGS sequence"/>
</dbReference>
<dbReference type="VEuPathDB" id="ToxoDB:CSUI_003265"/>
<evidence type="ECO:0000256" key="1">
    <source>
        <dbReference type="SAM" id="MobiDB-lite"/>
    </source>
</evidence>
<evidence type="ECO:0000313" key="3">
    <source>
        <dbReference type="EMBL" id="PHJ22883.1"/>
    </source>
</evidence>
<feature type="region of interest" description="Disordered" evidence="1">
    <location>
        <begin position="205"/>
        <end position="253"/>
    </location>
</feature>
<feature type="transmembrane region" description="Helical" evidence="2">
    <location>
        <begin position="12"/>
        <end position="32"/>
    </location>
</feature>
<name>A0A2C6L649_9APIC</name>
<proteinExistence type="predicted"/>
<evidence type="ECO:0000313" key="4">
    <source>
        <dbReference type="Proteomes" id="UP000221165"/>
    </source>
</evidence>
<gene>
    <name evidence="3" type="ORF">CSUI_003265</name>
</gene>
<dbReference type="GeneID" id="94426674"/>
<comment type="caution">
    <text evidence="3">The sequence shown here is derived from an EMBL/GenBank/DDBJ whole genome shotgun (WGS) entry which is preliminary data.</text>
</comment>
<dbReference type="RefSeq" id="XP_067924560.1">
    <property type="nucleotide sequence ID" value="XM_068063463.1"/>
</dbReference>
<accession>A0A2C6L649</accession>
<dbReference type="EMBL" id="MIGC01001428">
    <property type="protein sequence ID" value="PHJ22883.1"/>
    <property type="molecule type" value="Genomic_DNA"/>
</dbReference>
<protein>
    <submittedName>
        <fullName evidence="3">Transmembrane protein</fullName>
    </submittedName>
</protein>
<reference evidence="3 4" key="1">
    <citation type="journal article" date="2017" name="Int. J. Parasitol.">
        <title>The genome of the protozoan parasite Cystoisospora suis and a reverse vaccinology approach to identify vaccine candidates.</title>
        <authorList>
            <person name="Palmieri N."/>
            <person name="Shrestha A."/>
            <person name="Ruttkowski B."/>
            <person name="Beck T."/>
            <person name="Vogl C."/>
            <person name="Tomley F."/>
            <person name="Blake D.P."/>
            <person name="Joachim A."/>
        </authorList>
    </citation>
    <scope>NUCLEOTIDE SEQUENCE [LARGE SCALE GENOMIC DNA]</scope>
    <source>
        <strain evidence="3 4">Wien I</strain>
    </source>
</reference>
<organism evidence="3 4">
    <name type="scientific">Cystoisospora suis</name>
    <dbReference type="NCBI Taxonomy" id="483139"/>
    <lineage>
        <taxon>Eukaryota</taxon>
        <taxon>Sar</taxon>
        <taxon>Alveolata</taxon>
        <taxon>Apicomplexa</taxon>
        <taxon>Conoidasida</taxon>
        <taxon>Coccidia</taxon>
        <taxon>Eucoccidiorida</taxon>
        <taxon>Eimeriorina</taxon>
        <taxon>Sarcocystidae</taxon>
        <taxon>Cystoisospora</taxon>
    </lineage>
</organism>